<gene>
    <name evidence="1" type="ORF">Kpho02_37620</name>
</gene>
<sequence length="86" mass="9698">MDWQYDGWRTVYGSAPRRRPAPDGVYLELHGGPFDGQLLDVAGWTPDELAGGARLVVPGDRTGPRANYESDPDDPFRWHYRGNIHC</sequence>
<name>A0A9W6V2P8_9ACTN</name>
<evidence type="ECO:0000313" key="1">
    <source>
        <dbReference type="EMBL" id="GLW71463.1"/>
    </source>
</evidence>
<reference evidence="1" key="1">
    <citation type="submission" date="2023-02" db="EMBL/GenBank/DDBJ databases">
        <title>Kitasatospora phosalacinea NBRC 14627.</title>
        <authorList>
            <person name="Ichikawa N."/>
            <person name="Sato H."/>
            <person name="Tonouchi N."/>
        </authorList>
    </citation>
    <scope>NUCLEOTIDE SEQUENCE</scope>
    <source>
        <strain evidence="1">NBRC 14627</strain>
    </source>
</reference>
<dbReference type="EMBL" id="BSSA01000012">
    <property type="protein sequence ID" value="GLW71463.1"/>
    <property type="molecule type" value="Genomic_DNA"/>
</dbReference>
<dbReference type="Proteomes" id="UP001165041">
    <property type="component" value="Unassembled WGS sequence"/>
</dbReference>
<dbReference type="RefSeq" id="WP_285737227.1">
    <property type="nucleotide sequence ID" value="NZ_BSSA01000012.1"/>
</dbReference>
<comment type="caution">
    <text evidence="1">The sequence shown here is derived from an EMBL/GenBank/DDBJ whole genome shotgun (WGS) entry which is preliminary data.</text>
</comment>
<proteinExistence type="predicted"/>
<organism evidence="1 2">
    <name type="scientific">Kitasatospora phosalacinea</name>
    <dbReference type="NCBI Taxonomy" id="2065"/>
    <lineage>
        <taxon>Bacteria</taxon>
        <taxon>Bacillati</taxon>
        <taxon>Actinomycetota</taxon>
        <taxon>Actinomycetes</taxon>
        <taxon>Kitasatosporales</taxon>
        <taxon>Streptomycetaceae</taxon>
        <taxon>Kitasatospora</taxon>
    </lineage>
</organism>
<protein>
    <submittedName>
        <fullName evidence="1">Uncharacterized protein</fullName>
    </submittedName>
</protein>
<evidence type="ECO:0000313" key="2">
    <source>
        <dbReference type="Proteomes" id="UP001165041"/>
    </source>
</evidence>
<accession>A0A9W6V2P8</accession>
<dbReference type="AlphaFoldDB" id="A0A9W6V2P8"/>